<dbReference type="InterPro" id="IPR011527">
    <property type="entry name" value="ABC1_TM_dom"/>
</dbReference>
<dbReference type="Gene3D" id="3.40.50.300">
    <property type="entry name" value="P-loop containing nucleotide triphosphate hydrolases"/>
    <property type="match status" value="2"/>
</dbReference>
<dbReference type="InterPro" id="IPR027417">
    <property type="entry name" value="P-loop_NTPase"/>
</dbReference>
<dbReference type="GO" id="GO:0016887">
    <property type="term" value="F:ATP hydrolysis activity"/>
    <property type="evidence" value="ECO:0007669"/>
    <property type="project" value="InterPro"/>
</dbReference>
<dbReference type="SMART" id="SM00382">
    <property type="entry name" value="AAA"/>
    <property type="match status" value="2"/>
</dbReference>
<dbReference type="PANTHER" id="PTHR24223:SF399">
    <property type="entry name" value="ABC TRANSPORTER ATNG"/>
    <property type="match status" value="1"/>
</dbReference>
<comment type="subcellular location">
    <subcellularLocation>
        <location evidence="1">Cell membrane</location>
        <topology evidence="1">Multi-pass membrane protein</topology>
    </subcellularLocation>
</comment>
<reference evidence="14" key="1">
    <citation type="journal article" date="2023" name="IMA Fungus">
        <title>Comparative genomic study of the Penicillium genus elucidates a diverse pangenome and 15 lateral gene transfer events.</title>
        <authorList>
            <person name="Petersen C."/>
            <person name="Sorensen T."/>
            <person name="Nielsen M.R."/>
            <person name="Sondergaard T.E."/>
            <person name="Sorensen J.L."/>
            <person name="Fitzpatrick D.A."/>
            <person name="Frisvad J.C."/>
            <person name="Nielsen K.L."/>
        </authorList>
    </citation>
    <scope>NUCLEOTIDE SEQUENCE</scope>
    <source>
        <strain evidence="14">IBT 12815</strain>
    </source>
</reference>
<dbReference type="GO" id="GO:0140359">
    <property type="term" value="F:ABC-type transporter activity"/>
    <property type="evidence" value="ECO:0007669"/>
    <property type="project" value="InterPro"/>
</dbReference>
<comment type="caution">
    <text evidence="14">The sequence shown here is derived from an EMBL/GenBank/DDBJ whole genome shotgun (WGS) entry which is preliminary data.</text>
</comment>
<keyword evidence="9 11" id="KW-0472">Membrane</keyword>
<evidence type="ECO:0000256" key="4">
    <source>
        <dbReference type="ARBA" id="ARBA00022475"/>
    </source>
</evidence>
<dbReference type="InterPro" id="IPR044746">
    <property type="entry name" value="ABCC_6TM_D1"/>
</dbReference>
<dbReference type="EMBL" id="JAQJAE010000003">
    <property type="protein sequence ID" value="KAJ5603517.1"/>
    <property type="molecule type" value="Genomic_DNA"/>
</dbReference>
<dbReference type="FunFam" id="1.20.1560.10:FF:000055">
    <property type="entry name" value="ABC multidrug transporter (Eurofung)"/>
    <property type="match status" value="1"/>
</dbReference>
<dbReference type="SUPFAM" id="SSF90123">
    <property type="entry name" value="ABC transporter transmembrane region"/>
    <property type="match status" value="2"/>
</dbReference>
<dbReference type="Pfam" id="PF24357">
    <property type="entry name" value="TMD0_ABC"/>
    <property type="match status" value="1"/>
</dbReference>
<evidence type="ECO:0000256" key="10">
    <source>
        <dbReference type="ARBA" id="ARBA00023180"/>
    </source>
</evidence>
<feature type="transmembrane region" description="Helical" evidence="11">
    <location>
        <begin position="777"/>
        <end position="799"/>
    </location>
</feature>
<feature type="transmembrane region" description="Helical" evidence="11">
    <location>
        <begin position="524"/>
        <end position="546"/>
    </location>
</feature>
<comment type="similarity">
    <text evidence="2">Belongs to the ABC transporter superfamily. ABCC family. Conjugate transporter (TC 3.A.1.208) subfamily.</text>
</comment>
<dbReference type="Proteomes" id="UP001213799">
    <property type="component" value="Unassembled WGS sequence"/>
</dbReference>
<name>A0AAD6E8U3_9EURO</name>
<feature type="transmembrane region" description="Helical" evidence="11">
    <location>
        <begin position="374"/>
        <end position="398"/>
    </location>
</feature>
<feature type="transmembrane region" description="Helical" evidence="11">
    <location>
        <begin position="404"/>
        <end position="424"/>
    </location>
</feature>
<feature type="domain" description="ABC transporter" evidence="12">
    <location>
        <begin position="600"/>
        <end position="820"/>
    </location>
</feature>
<dbReference type="GO" id="GO:0005524">
    <property type="term" value="F:ATP binding"/>
    <property type="evidence" value="ECO:0007669"/>
    <property type="project" value="UniProtKB-KW"/>
</dbReference>
<dbReference type="Pfam" id="PF00664">
    <property type="entry name" value="ABC_membrane"/>
    <property type="match status" value="2"/>
</dbReference>
<keyword evidence="15" id="KW-1185">Reference proteome</keyword>
<keyword evidence="4" id="KW-1003">Cell membrane</keyword>
<feature type="domain" description="ABC transmembrane type-1" evidence="13">
    <location>
        <begin position="782"/>
        <end position="947"/>
    </location>
</feature>
<feature type="transmembrane region" description="Helical" evidence="11">
    <location>
        <begin position="264"/>
        <end position="287"/>
    </location>
</feature>
<feature type="domain" description="ABC transmembrane type-1" evidence="13">
    <location>
        <begin position="274"/>
        <end position="551"/>
    </location>
</feature>
<keyword evidence="8 11" id="KW-1133">Transmembrane helix</keyword>
<feature type="domain" description="ABC transporter" evidence="12">
    <location>
        <begin position="983"/>
        <end position="1217"/>
    </location>
</feature>
<dbReference type="SUPFAM" id="SSF52540">
    <property type="entry name" value="P-loop containing nucleoside triphosphate hydrolases"/>
    <property type="match status" value="2"/>
</dbReference>
<feature type="transmembrane region" description="Helical" evidence="11">
    <location>
        <begin position="892"/>
        <end position="913"/>
    </location>
</feature>
<keyword evidence="10" id="KW-0325">Glycoprotein</keyword>
<dbReference type="RefSeq" id="XP_056753315.1">
    <property type="nucleotide sequence ID" value="XM_056897530.1"/>
</dbReference>
<evidence type="ECO:0000256" key="9">
    <source>
        <dbReference type="ARBA" id="ARBA00023136"/>
    </source>
</evidence>
<protein>
    <submittedName>
        <fullName evidence="14">ABC transporter integral membrane type 1</fullName>
    </submittedName>
</protein>
<evidence type="ECO:0000256" key="6">
    <source>
        <dbReference type="ARBA" id="ARBA00022741"/>
    </source>
</evidence>
<feature type="transmembrane region" description="Helical" evidence="11">
    <location>
        <begin position="154"/>
        <end position="174"/>
    </location>
</feature>
<sequence>MQCDISADTHFGPRVSPCRRDFDFTLLFEQGILALVPDLSFLILCFCRWYFIRGERKEIRRGAVSSYKMMFYTLMLALKIVLLILWCLPQFLVTKISVASATVGMISTLALLLLSHYDHARSLKPSSLICLYLLGSIIFEIAQVRTLWLFHPISYSLAATATAALVVRSLLLVLETSENRDTLSPQNGRISPESFTGIFSQSTYWWLNGLFISGFRDELSLDDLYPLDEKLLTKSLISRGDQQWKEKPTRRLALFRNIIYDLKWTVAAAVAPRLCLIGFKFAQPFLINDLINYVSDNDSSEVSGVKYGFIGATVLIYVGIAVSTALFKRQVIRMITMTRRSLVTMIYVKTLRQTSGRCQETRSTTLMSTDVDRVVAGLLNFHELWASPVEIVIALVLLSRSVGYPSAAALAVTLVSVLGSSYLAPRMRQWQKIWVQAVQERVSFTSVILKELRQIKMFGVESDIGLKIHKLRELELRQSKPYRSMIVGVNVLSALSTAITPAVTIAVYAATQLKLRLETPSTDIVFTSLSLISLLTTPVVLLSVAWTRFTSATGCFDRIQEFLYKDSRANEVLVESEWVAPENVSGTKLNSVSAQSQPLVCMADCSFSLGLDNPAILDGITLKIQYASYTAVTGPIGSGKSSLLEAILGEMYLREGSLSVSSVKVAYCKQNPWIFNGTLKANIIGESHADEKWLEEVLYACDLDIEATTLPLGLDTVAGSSGAQLSGGQKQRVALARAIYARPSLLVLDDCFGPLDTVTSRIVFQQVLGRAGLARRIGMATILVTTADVLTCIAQGALIATGSGYMSVVIPFCIMAVWTIQAFYLRTSRQIRLLDLEAKAPLYTQFLETIEGLTTIRALHWQHEFAHQNAELLDRSQKPFYTMYSIQQWLQVVLDLLMAGLATVLVTLAIFVSKKTSSGALGVALVNLLSFNATLTSLITNWTQLETSLGAIVRVKQFVTDLQLQPARNEIACPEGWPWEGRVEFRKVSASYGGHVSTPVLQSVSFSLEGGQKLGICGRTGSGKSSLLACFFSLVTITSGEIFIDGVDISTLPREKLHSALVPISQTPLVIPGSIRENLALGITSTIDDSAMVSALKEVGLWHQIRDHGGLSANIDTTNLSNGQRQILCIARAILFPGRIIIMDEPTAGFDEHTERLATGLLREKLKGRTIISITHQINTVMDSDLVMVMKHGTVPELGAPQELLSRRGMFWQLYSANTI</sequence>
<dbReference type="PROSITE" id="PS50893">
    <property type="entry name" value="ABC_TRANSPORTER_2"/>
    <property type="match status" value="2"/>
</dbReference>
<dbReference type="GeneID" id="81587772"/>
<dbReference type="FunFam" id="3.40.50.300:FF:002145">
    <property type="entry name" value="ABC transporter (MsbA subfamily)"/>
    <property type="match status" value="1"/>
</dbReference>
<evidence type="ECO:0000256" key="7">
    <source>
        <dbReference type="ARBA" id="ARBA00022840"/>
    </source>
</evidence>
<organism evidence="14 15">
    <name type="scientific">Penicillium hordei</name>
    <dbReference type="NCBI Taxonomy" id="40994"/>
    <lineage>
        <taxon>Eukaryota</taxon>
        <taxon>Fungi</taxon>
        <taxon>Dikarya</taxon>
        <taxon>Ascomycota</taxon>
        <taxon>Pezizomycotina</taxon>
        <taxon>Eurotiomycetes</taxon>
        <taxon>Eurotiomycetidae</taxon>
        <taxon>Eurotiales</taxon>
        <taxon>Aspergillaceae</taxon>
        <taxon>Penicillium</taxon>
    </lineage>
</organism>
<dbReference type="PROSITE" id="PS00211">
    <property type="entry name" value="ABC_TRANSPORTER_1"/>
    <property type="match status" value="1"/>
</dbReference>
<reference evidence="14" key="2">
    <citation type="submission" date="2023-01" db="EMBL/GenBank/DDBJ databases">
        <authorList>
            <person name="Petersen C."/>
        </authorList>
    </citation>
    <scope>NUCLEOTIDE SEQUENCE</scope>
    <source>
        <strain evidence="14">IBT 12815</strain>
    </source>
</reference>
<dbReference type="InterPro" id="IPR036640">
    <property type="entry name" value="ABC1_TM_sf"/>
</dbReference>
<dbReference type="PANTHER" id="PTHR24223">
    <property type="entry name" value="ATP-BINDING CASSETTE SUB-FAMILY C"/>
    <property type="match status" value="1"/>
</dbReference>
<dbReference type="Pfam" id="PF00005">
    <property type="entry name" value="ABC_tran"/>
    <property type="match status" value="2"/>
</dbReference>
<dbReference type="InterPro" id="IPR003593">
    <property type="entry name" value="AAA+_ATPase"/>
</dbReference>
<evidence type="ECO:0000256" key="3">
    <source>
        <dbReference type="ARBA" id="ARBA00022448"/>
    </source>
</evidence>
<feature type="transmembrane region" description="Helical" evidence="11">
    <location>
        <begin position="32"/>
        <end position="51"/>
    </location>
</feature>
<accession>A0AAD6E8U3</accession>
<evidence type="ECO:0000313" key="14">
    <source>
        <dbReference type="EMBL" id="KAJ5603517.1"/>
    </source>
</evidence>
<dbReference type="PROSITE" id="PS50929">
    <property type="entry name" value="ABC_TM1F"/>
    <property type="match status" value="2"/>
</dbReference>
<dbReference type="CDD" id="cd18580">
    <property type="entry name" value="ABC_6TM_ABCC_D2"/>
    <property type="match status" value="1"/>
</dbReference>
<evidence type="ECO:0000259" key="13">
    <source>
        <dbReference type="PROSITE" id="PS50929"/>
    </source>
</evidence>
<dbReference type="InterPro" id="IPR050173">
    <property type="entry name" value="ABC_transporter_C-like"/>
</dbReference>
<feature type="transmembrane region" description="Helical" evidence="11">
    <location>
        <begin position="129"/>
        <end position="148"/>
    </location>
</feature>
<evidence type="ECO:0000313" key="15">
    <source>
        <dbReference type="Proteomes" id="UP001213799"/>
    </source>
</evidence>
<keyword evidence="6" id="KW-0547">Nucleotide-binding</keyword>
<feature type="transmembrane region" description="Helical" evidence="11">
    <location>
        <begin position="486"/>
        <end position="509"/>
    </location>
</feature>
<evidence type="ECO:0000256" key="11">
    <source>
        <dbReference type="SAM" id="Phobius"/>
    </source>
</evidence>
<dbReference type="GO" id="GO:0005886">
    <property type="term" value="C:plasma membrane"/>
    <property type="evidence" value="ECO:0007669"/>
    <property type="project" value="UniProtKB-SubCell"/>
</dbReference>
<evidence type="ECO:0000256" key="5">
    <source>
        <dbReference type="ARBA" id="ARBA00022692"/>
    </source>
</evidence>
<feature type="transmembrane region" description="Helical" evidence="11">
    <location>
        <begin position="71"/>
        <end position="92"/>
    </location>
</feature>
<feature type="transmembrane region" description="Helical" evidence="11">
    <location>
        <begin position="307"/>
        <end position="327"/>
    </location>
</feature>
<dbReference type="Gene3D" id="1.20.1560.10">
    <property type="entry name" value="ABC transporter type 1, transmembrane domain"/>
    <property type="match status" value="1"/>
</dbReference>
<dbReference type="CDD" id="cd18579">
    <property type="entry name" value="ABC_6TM_ABCC_D1"/>
    <property type="match status" value="1"/>
</dbReference>
<gene>
    <name evidence="14" type="ORF">N7537_006473</name>
</gene>
<dbReference type="InterPro" id="IPR056227">
    <property type="entry name" value="TMD0_ABC"/>
</dbReference>
<evidence type="ECO:0000256" key="8">
    <source>
        <dbReference type="ARBA" id="ARBA00022989"/>
    </source>
</evidence>
<evidence type="ECO:0000259" key="12">
    <source>
        <dbReference type="PROSITE" id="PS50893"/>
    </source>
</evidence>
<keyword evidence="5 11" id="KW-0812">Transmembrane</keyword>
<dbReference type="AlphaFoldDB" id="A0AAD6E8U3"/>
<proteinExistence type="inferred from homology"/>
<dbReference type="InterPro" id="IPR044726">
    <property type="entry name" value="ABCC_6TM_D2"/>
</dbReference>
<keyword evidence="3" id="KW-0813">Transport</keyword>
<dbReference type="InterPro" id="IPR017871">
    <property type="entry name" value="ABC_transporter-like_CS"/>
</dbReference>
<dbReference type="InterPro" id="IPR003439">
    <property type="entry name" value="ABC_transporter-like_ATP-bd"/>
</dbReference>
<feature type="transmembrane region" description="Helical" evidence="11">
    <location>
        <begin position="98"/>
        <end position="117"/>
    </location>
</feature>
<evidence type="ECO:0000256" key="1">
    <source>
        <dbReference type="ARBA" id="ARBA00004651"/>
    </source>
</evidence>
<keyword evidence="7" id="KW-0067">ATP-binding</keyword>
<feature type="transmembrane region" description="Helical" evidence="11">
    <location>
        <begin position="805"/>
        <end position="825"/>
    </location>
</feature>
<evidence type="ECO:0000256" key="2">
    <source>
        <dbReference type="ARBA" id="ARBA00009726"/>
    </source>
</evidence>